<organism evidence="2 3">
    <name type="scientific">Sarcina ventriculi</name>
    <name type="common">Clostridium ventriculi</name>
    <dbReference type="NCBI Taxonomy" id="1267"/>
    <lineage>
        <taxon>Bacteria</taxon>
        <taxon>Bacillati</taxon>
        <taxon>Bacillota</taxon>
        <taxon>Clostridia</taxon>
        <taxon>Eubacteriales</taxon>
        <taxon>Clostridiaceae</taxon>
        <taxon>Sarcina</taxon>
    </lineage>
</organism>
<feature type="transmembrane region" description="Helical" evidence="1">
    <location>
        <begin position="268"/>
        <end position="287"/>
    </location>
</feature>
<evidence type="ECO:0000313" key="3">
    <source>
        <dbReference type="Proteomes" id="UP000095488"/>
    </source>
</evidence>
<feature type="transmembrane region" description="Helical" evidence="1">
    <location>
        <begin position="317"/>
        <end position="332"/>
    </location>
</feature>
<keyword evidence="3" id="KW-1185">Reference proteome</keyword>
<dbReference type="Proteomes" id="UP000095488">
    <property type="component" value="Unassembled WGS sequence"/>
</dbReference>
<accession>A0ABM9URJ4</accession>
<evidence type="ECO:0000256" key="1">
    <source>
        <dbReference type="SAM" id="Phobius"/>
    </source>
</evidence>
<feature type="transmembrane region" description="Helical" evidence="1">
    <location>
        <begin position="360"/>
        <end position="379"/>
    </location>
</feature>
<dbReference type="EMBL" id="CYZR01000006">
    <property type="protein sequence ID" value="CUO08773.1"/>
    <property type="molecule type" value="Genomic_DNA"/>
</dbReference>
<feature type="transmembrane region" description="Helical" evidence="1">
    <location>
        <begin position="152"/>
        <end position="167"/>
    </location>
</feature>
<sequence>MRSNKVDFYIKKYIQKYKYELFIIIISILAIFIRCMFFNVVSGDYKYFLEGWFNTLKANGGIFAIKYHIGNYTAPYMLILGILTYIPIKSLYTIKIVSVIFDFIGAFVGARIVYKLCKNKKYKKFLSLCTYAAILFSPTVILNSAAWGQCDMIYATFVLASLLFLFDKKYTRAFIFLGIAFSFKLQTIFILPLYIILYLKDEDMSILNFFMIPITVFVVNIPAILLGRPIKTLITQYMTQVGQYKELTMNLTNIYTFIPNYYKVFSTAGIIFTIFIFAMLTMFILSYKFEMNNKIILQISILSILICNYFLPSMHERYIYIAGILGIIYFFIDRRKWYIPLGIISISFFCYINYLFDYLMFPKVIMAIVFLLIIIKLAIDLVKNIITQGSKEVC</sequence>
<keyword evidence="1" id="KW-0812">Transmembrane</keyword>
<feature type="transmembrane region" description="Helical" evidence="1">
    <location>
        <begin position="94"/>
        <end position="113"/>
    </location>
</feature>
<reference evidence="2 3" key="1">
    <citation type="submission" date="2015-09" db="EMBL/GenBank/DDBJ databases">
        <authorList>
            <consortium name="Pathogen Informatics"/>
        </authorList>
    </citation>
    <scope>NUCLEOTIDE SEQUENCE [LARGE SCALE GENOMIC DNA]</scope>
    <source>
        <strain evidence="2 3">2789STDY5834858</strain>
    </source>
</reference>
<feature type="transmembrane region" description="Helical" evidence="1">
    <location>
        <begin position="174"/>
        <end position="199"/>
    </location>
</feature>
<feature type="transmembrane region" description="Helical" evidence="1">
    <location>
        <begin position="205"/>
        <end position="226"/>
    </location>
</feature>
<evidence type="ECO:0000313" key="2">
    <source>
        <dbReference type="EMBL" id="CUO08773.1"/>
    </source>
</evidence>
<keyword evidence="1" id="KW-0472">Membrane</keyword>
<feature type="transmembrane region" description="Helical" evidence="1">
    <location>
        <begin position="337"/>
        <end position="354"/>
    </location>
</feature>
<protein>
    <submittedName>
        <fullName evidence="2">Predicted integral membrane protein</fullName>
    </submittedName>
</protein>
<name>A0ABM9URJ4_SARVE</name>
<dbReference type="RefSeq" id="WP_055259758.1">
    <property type="nucleotide sequence ID" value="NZ_CABIXL010000006.1"/>
</dbReference>
<feature type="transmembrane region" description="Helical" evidence="1">
    <location>
        <begin position="125"/>
        <end position="146"/>
    </location>
</feature>
<proteinExistence type="predicted"/>
<feature type="transmembrane region" description="Helical" evidence="1">
    <location>
        <begin position="21"/>
        <end position="41"/>
    </location>
</feature>
<keyword evidence="1" id="KW-1133">Transmembrane helix</keyword>
<comment type="caution">
    <text evidence="2">The sequence shown here is derived from an EMBL/GenBank/DDBJ whole genome shotgun (WGS) entry which is preliminary data.</text>
</comment>
<gene>
    <name evidence="2" type="ORF">ERS852473_01857</name>
</gene>